<dbReference type="PROSITE" id="PS51725">
    <property type="entry name" value="ABM"/>
    <property type="match status" value="1"/>
</dbReference>
<name>A0AAD7NIB4_9AGAR</name>
<protein>
    <recommendedName>
        <fullName evidence="1">ABM domain-containing protein</fullName>
    </recommendedName>
</protein>
<organism evidence="2 3">
    <name type="scientific">Mycena maculata</name>
    <dbReference type="NCBI Taxonomy" id="230809"/>
    <lineage>
        <taxon>Eukaryota</taxon>
        <taxon>Fungi</taxon>
        <taxon>Dikarya</taxon>
        <taxon>Basidiomycota</taxon>
        <taxon>Agaricomycotina</taxon>
        <taxon>Agaricomycetes</taxon>
        <taxon>Agaricomycetidae</taxon>
        <taxon>Agaricales</taxon>
        <taxon>Marasmiineae</taxon>
        <taxon>Mycenaceae</taxon>
        <taxon>Mycena</taxon>
    </lineage>
</organism>
<dbReference type="InterPro" id="IPR007138">
    <property type="entry name" value="ABM_dom"/>
</dbReference>
<dbReference type="AlphaFoldDB" id="A0AAD7NIB4"/>
<accession>A0AAD7NIB4</accession>
<comment type="caution">
    <text evidence="2">The sequence shown here is derived from an EMBL/GenBank/DDBJ whole genome shotgun (WGS) entry which is preliminary data.</text>
</comment>
<sequence>MPSSEVSHALFVTLVAKGDKVDAVSTFLGAGYDLVQAEPETIQWFGVQYADHTPPTFAIFDTFRTEAGRAAHLSGKVAEALMANAATLLSEGPDIASLNVFGNKVTGGNTAAGLSVGLRVFLTAKPDKVQALREFLLGELKLVQAEPTTPVWYALQFGDSNKFAIVDFFANEEGRNAHLNGKAAKELFAHADELLATPPDIVKLNVVAASVKV</sequence>
<evidence type="ECO:0000313" key="2">
    <source>
        <dbReference type="EMBL" id="KAJ7761971.1"/>
    </source>
</evidence>
<feature type="domain" description="ABM" evidence="1">
    <location>
        <begin position="116"/>
        <end position="204"/>
    </location>
</feature>
<reference evidence="2" key="1">
    <citation type="submission" date="2023-03" db="EMBL/GenBank/DDBJ databases">
        <title>Massive genome expansion in bonnet fungi (Mycena s.s.) driven by repeated elements and novel gene families across ecological guilds.</title>
        <authorList>
            <consortium name="Lawrence Berkeley National Laboratory"/>
            <person name="Harder C.B."/>
            <person name="Miyauchi S."/>
            <person name="Viragh M."/>
            <person name="Kuo A."/>
            <person name="Thoen E."/>
            <person name="Andreopoulos B."/>
            <person name="Lu D."/>
            <person name="Skrede I."/>
            <person name="Drula E."/>
            <person name="Henrissat B."/>
            <person name="Morin E."/>
            <person name="Kohler A."/>
            <person name="Barry K."/>
            <person name="LaButti K."/>
            <person name="Morin E."/>
            <person name="Salamov A."/>
            <person name="Lipzen A."/>
            <person name="Mereny Z."/>
            <person name="Hegedus B."/>
            <person name="Baldrian P."/>
            <person name="Stursova M."/>
            <person name="Weitz H."/>
            <person name="Taylor A."/>
            <person name="Grigoriev I.V."/>
            <person name="Nagy L.G."/>
            <person name="Martin F."/>
            <person name="Kauserud H."/>
        </authorList>
    </citation>
    <scope>NUCLEOTIDE SEQUENCE</scope>
    <source>
        <strain evidence="2">CBHHK188m</strain>
    </source>
</reference>
<dbReference type="InterPro" id="IPR011008">
    <property type="entry name" value="Dimeric_a/b-barrel"/>
</dbReference>
<dbReference type="SUPFAM" id="SSF54909">
    <property type="entry name" value="Dimeric alpha+beta barrel"/>
    <property type="match status" value="2"/>
</dbReference>
<dbReference type="Gene3D" id="3.30.70.100">
    <property type="match status" value="2"/>
</dbReference>
<gene>
    <name evidence="2" type="ORF">DFH07DRAFT_903202</name>
</gene>
<evidence type="ECO:0000313" key="3">
    <source>
        <dbReference type="Proteomes" id="UP001215280"/>
    </source>
</evidence>
<keyword evidence="3" id="KW-1185">Reference proteome</keyword>
<proteinExistence type="predicted"/>
<dbReference type="EMBL" id="JARJLG010000044">
    <property type="protein sequence ID" value="KAJ7761971.1"/>
    <property type="molecule type" value="Genomic_DNA"/>
</dbReference>
<dbReference type="Proteomes" id="UP001215280">
    <property type="component" value="Unassembled WGS sequence"/>
</dbReference>
<evidence type="ECO:0000259" key="1">
    <source>
        <dbReference type="PROSITE" id="PS51725"/>
    </source>
</evidence>